<protein>
    <submittedName>
        <fullName evidence="1">Uncharacterized protein</fullName>
    </submittedName>
</protein>
<reference evidence="1" key="1">
    <citation type="journal article" date="2021" name="Proc. Natl. Acad. Sci. U.S.A.">
        <title>A Catalog of Tens of Thousands of Viruses from Human Metagenomes Reveals Hidden Associations with Chronic Diseases.</title>
        <authorList>
            <person name="Tisza M.J."/>
            <person name="Buck C.B."/>
        </authorList>
    </citation>
    <scope>NUCLEOTIDE SEQUENCE</scope>
    <source>
        <strain evidence="1">CteEQ43</strain>
    </source>
</reference>
<accession>A0A8S5TDS7</accession>
<organism evidence="1">
    <name type="scientific">Siphoviridae sp. cteEQ43</name>
    <dbReference type="NCBI Taxonomy" id="2827905"/>
    <lineage>
        <taxon>Viruses</taxon>
        <taxon>Duplodnaviria</taxon>
        <taxon>Heunggongvirae</taxon>
        <taxon>Uroviricota</taxon>
        <taxon>Caudoviricetes</taxon>
    </lineage>
</organism>
<proteinExistence type="predicted"/>
<sequence length="41" mass="4768">MPRISGKWPKAKLPVQVNIVSKWQGWLYGWPCYIAFYGLKG</sequence>
<evidence type="ECO:0000313" key="1">
    <source>
        <dbReference type="EMBL" id="DAF60914.1"/>
    </source>
</evidence>
<dbReference type="EMBL" id="BK032799">
    <property type="protein sequence ID" value="DAF60914.1"/>
    <property type="molecule type" value="Genomic_DNA"/>
</dbReference>
<name>A0A8S5TDS7_9CAUD</name>